<dbReference type="SUPFAM" id="SSF53474">
    <property type="entry name" value="alpha/beta-Hydrolases"/>
    <property type="match status" value="1"/>
</dbReference>
<dbReference type="InterPro" id="IPR050228">
    <property type="entry name" value="Carboxylesterase_BioH"/>
</dbReference>
<dbReference type="Gene3D" id="3.40.50.1820">
    <property type="entry name" value="alpha/beta hydrolase"/>
    <property type="match status" value="1"/>
</dbReference>
<dbReference type="Proteomes" id="UP001549320">
    <property type="component" value="Unassembled WGS sequence"/>
</dbReference>
<organism evidence="1 2">
    <name type="scientific">Ottowia thiooxydans</name>
    <dbReference type="NCBI Taxonomy" id="219182"/>
    <lineage>
        <taxon>Bacteria</taxon>
        <taxon>Pseudomonadati</taxon>
        <taxon>Pseudomonadota</taxon>
        <taxon>Betaproteobacteria</taxon>
        <taxon>Burkholderiales</taxon>
        <taxon>Comamonadaceae</taxon>
        <taxon>Ottowia</taxon>
    </lineage>
</organism>
<reference evidence="1 2" key="1">
    <citation type="submission" date="2024-06" db="EMBL/GenBank/DDBJ databases">
        <title>Sorghum-associated microbial communities from plants grown in Nebraska, USA.</title>
        <authorList>
            <person name="Schachtman D."/>
        </authorList>
    </citation>
    <scope>NUCLEOTIDE SEQUENCE [LARGE SCALE GENOMIC DNA]</scope>
    <source>
        <strain evidence="1 2">2709</strain>
    </source>
</reference>
<proteinExistence type="predicted"/>
<dbReference type="EMBL" id="JBEPSH010000004">
    <property type="protein sequence ID" value="MET4576953.1"/>
    <property type="molecule type" value="Genomic_DNA"/>
</dbReference>
<comment type="caution">
    <text evidence="1">The sequence shown here is derived from an EMBL/GenBank/DDBJ whole genome shotgun (WGS) entry which is preliminary data.</text>
</comment>
<gene>
    <name evidence="1" type="ORF">ABIE13_002064</name>
</gene>
<keyword evidence="2" id="KW-1185">Reference proteome</keyword>
<dbReference type="PANTHER" id="PTHR43194:SF5">
    <property type="entry name" value="PIMELOYL-[ACYL-CARRIER PROTEIN] METHYL ESTER ESTERASE"/>
    <property type="match status" value="1"/>
</dbReference>
<sequence>MSIDREQPGMAPGEGAALCLRDMGAFHVGGAALSLSDLPITKKVLAAGGEPVRMDPNGTYWVGQMYAQYFFPAQPLSSVPLQLWHGGGLTGACWETTPDGRPGWLNYFLRQGWDTYLCDAAERGRAGYAPDHVWGAPISQTAESVFERFRIGEGIHGLDEQGLTQHAFRGGQFPAHAFPSMVRQMVPRWAHTDSVILEAYASLLERTGPSVVVCHSQGGMFGLTLAMAQPDKFRAVVALEPAAVPASSEPGTLYDVPTLIILGDRIETDARWPSIRARIREFAARHPSVDILSLPELGITGNSHMLMMDANSQQVAGLVQQWLARKLLSS</sequence>
<evidence type="ECO:0000313" key="2">
    <source>
        <dbReference type="Proteomes" id="UP001549320"/>
    </source>
</evidence>
<protein>
    <submittedName>
        <fullName evidence="1">Pimeloyl-ACP methyl ester carboxylesterase</fullName>
    </submittedName>
</protein>
<accession>A0ABV2Q7E1</accession>
<name>A0ABV2Q7E1_9BURK</name>
<dbReference type="CDD" id="cd12808">
    <property type="entry name" value="Esterase_713_like-1"/>
    <property type="match status" value="1"/>
</dbReference>
<evidence type="ECO:0000313" key="1">
    <source>
        <dbReference type="EMBL" id="MET4576953.1"/>
    </source>
</evidence>
<dbReference type="RefSeq" id="WP_354443018.1">
    <property type="nucleotide sequence ID" value="NZ_JBEPSH010000004.1"/>
</dbReference>
<dbReference type="InterPro" id="IPR029058">
    <property type="entry name" value="AB_hydrolase_fold"/>
</dbReference>
<dbReference type="PANTHER" id="PTHR43194">
    <property type="entry name" value="HYDROLASE ALPHA/BETA FOLD FAMILY"/>
    <property type="match status" value="1"/>
</dbReference>